<dbReference type="AlphaFoldDB" id="A0AAP5WBI9"/>
<accession>A0AAP5WBI9</accession>
<proteinExistence type="predicted"/>
<dbReference type="RefSeq" id="WP_012750724.1">
    <property type="nucleotide sequence ID" value="NZ_CP097650.1"/>
</dbReference>
<dbReference type="Proteomes" id="UP001185728">
    <property type="component" value="Unassembled WGS sequence"/>
</dbReference>
<evidence type="ECO:0000313" key="1">
    <source>
        <dbReference type="EMBL" id="MDV7177299.1"/>
    </source>
</evidence>
<reference evidence="1" key="1">
    <citation type="submission" date="2023-10" db="EMBL/GenBank/DDBJ databases">
        <title>Development of a sustainable strategy for remediation of hydrocarbon-contaminated territories based on the waste exchange concept.</title>
        <authorList>
            <person name="Krivoruchko A."/>
        </authorList>
    </citation>
    <scope>NUCLEOTIDE SEQUENCE</scope>
    <source>
        <strain evidence="1">IEGM 1325</strain>
    </source>
</reference>
<dbReference type="EMBL" id="JAWLUK010000009">
    <property type="protein sequence ID" value="MDV7177299.1"/>
    <property type="molecule type" value="Genomic_DNA"/>
</dbReference>
<organism evidence="1 2">
    <name type="scientific">Micrococcus yunnanensis</name>
    <dbReference type="NCBI Taxonomy" id="566027"/>
    <lineage>
        <taxon>Bacteria</taxon>
        <taxon>Bacillati</taxon>
        <taxon>Actinomycetota</taxon>
        <taxon>Actinomycetes</taxon>
        <taxon>Micrococcales</taxon>
        <taxon>Micrococcaceae</taxon>
        <taxon>Micrococcus</taxon>
    </lineage>
</organism>
<gene>
    <name evidence="1" type="ORF">R4064_06530</name>
</gene>
<dbReference type="GeneID" id="93344488"/>
<dbReference type="InterPro" id="IPR024524">
    <property type="entry name" value="DUF3800"/>
</dbReference>
<dbReference type="Pfam" id="PF12686">
    <property type="entry name" value="DUF3800"/>
    <property type="match status" value="1"/>
</dbReference>
<sequence>MFNGKDDWTAAPVGVRAWASQRAVELIAAHTPWFGFQGVDVDRLRQRPGWEDAKPHIVVSAQLLNRVHRRTSLRADGLLVIADDHHLRDDSRLTYRRMRAASVQGLSDGALDHLLDTMYFGPSNQSRLLQAVDVLTYFEQRRRHVTERHRDAVRRMNAIGRSLNKIRQHSYVWTP</sequence>
<protein>
    <submittedName>
        <fullName evidence="1">DUF3800 domain-containing protein</fullName>
    </submittedName>
</protein>
<evidence type="ECO:0000313" key="2">
    <source>
        <dbReference type="Proteomes" id="UP001185728"/>
    </source>
</evidence>
<name>A0AAP5WBI9_9MICC</name>
<comment type="caution">
    <text evidence="1">The sequence shown here is derived from an EMBL/GenBank/DDBJ whole genome shotgun (WGS) entry which is preliminary data.</text>
</comment>